<keyword evidence="10" id="KW-0547">Nucleotide-binding</keyword>
<dbReference type="PRINTS" id="PR00119">
    <property type="entry name" value="CATATPASE"/>
</dbReference>
<dbReference type="SFLD" id="SFLDS00003">
    <property type="entry name" value="Haloacid_Dehalogenase"/>
    <property type="match status" value="1"/>
</dbReference>
<dbReference type="InterPro" id="IPR023214">
    <property type="entry name" value="HAD_sf"/>
</dbReference>
<dbReference type="STRING" id="633697.EubceDRAFT1_2478"/>
<dbReference type="PROSITE" id="PS00154">
    <property type="entry name" value="ATPASE_E1_E2"/>
    <property type="match status" value="1"/>
</dbReference>
<dbReference type="InterPro" id="IPR036412">
    <property type="entry name" value="HAD-like_sf"/>
</dbReference>
<comment type="similarity">
    <text evidence="2 10">Belongs to the cation transport ATPase (P-type) (TC 3.A.3) family. Type IB subfamily.</text>
</comment>
<evidence type="ECO:0000256" key="10">
    <source>
        <dbReference type="RuleBase" id="RU362081"/>
    </source>
</evidence>
<dbReference type="HOGENOM" id="CLU_001771_6_3_9"/>
<reference evidence="12 13" key="2">
    <citation type="submission" date="2012-02" db="EMBL/GenBank/DDBJ databases">
        <title>Improved High-Quality Draft sequence of Eubacterium cellulosolvens 6.</title>
        <authorList>
            <consortium name="US DOE Joint Genome Institute"/>
            <person name="Lucas S."/>
            <person name="Han J."/>
            <person name="Lapidus A."/>
            <person name="Cheng J.-F."/>
            <person name="Goodwin L."/>
            <person name="Pitluck S."/>
            <person name="Peters L."/>
            <person name="Mikhailova N."/>
            <person name="Gu W."/>
            <person name="Detter J.C."/>
            <person name="Han C."/>
            <person name="Tapia R."/>
            <person name="Land M."/>
            <person name="Hauser L."/>
            <person name="Kyrpides N."/>
            <person name="Ivanova N."/>
            <person name="Pagani I."/>
            <person name="Johnson E."/>
            <person name="Mukhopadhyay B."/>
            <person name="Anderson I."/>
            <person name="Woyke T."/>
        </authorList>
    </citation>
    <scope>NUCLEOTIDE SEQUENCE [LARGE SCALE GENOMIC DNA]</scope>
    <source>
        <strain evidence="12 13">6</strain>
    </source>
</reference>
<dbReference type="InterPro" id="IPR051014">
    <property type="entry name" value="Cation_Transport_ATPase_IB"/>
</dbReference>
<dbReference type="PRINTS" id="PR00120">
    <property type="entry name" value="HATPASE"/>
</dbReference>
<keyword evidence="10" id="KW-0479">Metal-binding</keyword>
<dbReference type="SUPFAM" id="SSF56784">
    <property type="entry name" value="HAD-like"/>
    <property type="match status" value="1"/>
</dbReference>
<keyword evidence="7" id="KW-0472">Membrane</keyword>
<dbReference type="SUPFAM" id="SSF81653">
    <property type="entry name" value="Calcium ATPase, transduction domain A"/>
    <property type="match status" value="1"/>
</dbReference>
<proteinExistence type="inferred from homology"/>
<reference evidence="12 13" key="1">
    <citation type="submission" date="2010-08" db="EMBL/GenBank/DDBJ databases">
        <authorList>
            <consortium name="US DOE Joint Genome Institute (JGI-PGF)"/>
            <person name="Lucas S."/>
            <person name="Copeland A."/>
            <person name="Lapidus A."/>
            <person name="Cheng J.-F."/>
            <person name="Bruce D."/>
            <person name="Goodwin L."/>
            <person name="Pitluck S."/>
            <person name="Land M.L."/>
            <person name="Hauser L."/>
            <person name="Chang Y.-J."/>
            <person name="Anderson I.J."/>
            <person name="Johnson E."/>
            <person name="Mulhopadhyay B."/>
            <person name="Kyrpides N."/>
            <person name="Woyke T.J."/>
        </authorList>
    </citation>
    <scope>NUCLEOTIDE SEQUENCE [LARGE SCALE GENOMIC DNA]</scope>
    <source>
        <strain evidence="12 13">6</strain>
    </source>
</reference>
<dbReference type="InterPro" id="IPR008250">
    <property type="entry name" value="ATPase_P-typ_transduc_dom_A_sf"/>
</dbReference>
<dbReference type="GO" id="GO:0005886">
    <property type="term" value="C:plasma membrane"/>
    <property type="evidence" value="ECO:0007669"/>
    <property type="project" value="UniProtKB-SubCell"/>
</dbReference>
<dbReference type="GO" id="GO:0008551">
    <property type="term" value="F:P-type cadmium transporter activity"/>
    <property type="evidence" value="ECO:0007669"/>
    <property type="project" value="UniProtKB-EC"/>
</dbReference>
<comment type="subcellular location">
    <subcellularLocation>
        <location evidence="10">Cell membrane</location>
    </subcellularLocation>
    <subcellularLocation>
        <location evidence="1">Membrane</location>
        <topology evidence="1">Multi-pass membrane protein</topology>
    </subcellularLocation>
</comment>
<gene>
    <name evidence="12" type="ORF">EubceDRAFT1_2478</name>
</gene>
<comment type="catalytic activity">
    <reaction evidence="9">
        <text>Cd(2+)(in) + ATP + H2O = Cd(2+)(out) + ADP + phosphate + H(+)</text>
        <dbReference type="Rhea" id="RHEA:12132"/>
        <dbReference type="ChEBI" id="CHEBI:15377"/>
        <dbReference type="ChEBI" id="CHEBI:15378"/>
        <dbReference type="ChEBI" id="CHEBI:30616"/>
        <dbReference type="ChEBI" id="CHEBI:43474"/>
        <dbReference type="ChEBI" id="CHEBI:48775"/>
        <dbReference type="ChEBI" id="CHEBI:456216"/>
        <dbReference type="EC" id="7.2.2.21"/>
    </reaction>
</comment>
<dbReference type="GO" id="GO:0016887">
    <property type="term" value="F:ATP hydrolysis activity"/>
    <property type="evidence" value="ECO:0007669"/>
    <property type="project" value="InterPro"/>
</dbReference>
<keyword evidence="3" id="KW-0104">Cadmium</keyword>
<dbReference type="EC" id="7.2.2.21" evidence="8"/>
<dbReference type="PANTHER" id="PTHR48085">
    <property type="entry name" value="CADMIUM/ZINC-TRANSPORTING ATPASE HMA2-RELATED"/>
    <property type="match status" value="1"/>
</dbReference>
<evidence type="ECO:0000256" key="4">
    <source>
        <dbReference type="ARBA" id="ARBA00022692"/>
    </source>
</evidence>
<evidence type="ECO:0000256" key="8">
    <source>
        <dbReference type="ARBA" id="ARBA00039103"/>
    </source>
</evidence>
<evidence type="ECO:0000256" key="6">
    <source>
        <dbReference type="ARBA" id="ARBA00022989"/>
    </source>
</evidence>
<evidence type="ECO:0000313" key="13">
    <source>
        <dbReference type="Proteomes" id="UP000005753"/>
    </source>
</evidence>
<feature type="domain" description="P-type ATPase A" evidence="11">
    <location>
        <begin position="194"/>
        <end position="292"/>
    </location>
</feature>
<protein>
    <recommendedName>
        <fullName evidence="8">Cd(2+)-exporting ATPase</fullName>
        <ecNumber evidence="8">7.2.2.21</ecNumber>
    </recommendedName>
</protein>
<evidence type="ECO:0000256" key="9">
    <source>
        <dbReference type="ARBA" id="ARBA00049338"/>
    </source>
</evidence>
<evidence type="ECO:0000256" key="3">
    <source>
        <dbReference type="ARBA" id="ARBA00022539"/>
    </source>
</evidence>
<dbReference type="InterPro" id="IPR027256">
    <property type="entry name" value="P-typ_ATPase_IB"/>
</dbReference>
<dbReference type="InterPro" id="IPR059000">
    <property type="entry name" value="ATPase_P-type_domA"/>
</dbReference>
<dbReference type="Gene3D" id="2.70.150.10">
    <property type="entry name" value="Calcium-transporting ATPase, cytoplasmic transduction domain A"/>
    <property type="match status" value="1"/>
</dbReference>
<evidence type="ECO:0000256" key="7">
    <source>
        <dbReference type="ARBA" id="ARBA00023136"/>
    </source>
</evidence>
<evidence type="ECO:0000259" key="11">
    <source>
        <dbReference type="Pfam" id="PF00122"/>
    </source>
</evidence>
<dbReference type="NCBIfam" id="TIGR01525">
    <property type="entry name" value="ATPase-IB_hvy"/>
    <property type="match status" value="1"/>
</dbReference>
<keyword evidence="13" id="KW-1185">Reference proteome</keyword>
<keyword evidence="10" id="KW-0067">ATP-binding</keyword>
<accession>I5AWM9</accession>
<dbReference type="NCBIfam" id="TIGR01494">
    <property type="entry name" value="ATPase_P-type"/>
    <property type="match status" value="1"/>
</dbReference>
<keyword evidence="5" id="KW-1278">Translocase</keyword>
<dbReference type="Gene3D" id="3.40.1110.10">
    <property type="entry name" value="Calcium-transporting ATPase, cytoplasmic domain N"/>
    <property type="match status" value="1"/>
</dbReference>
<dbReference type="eggNOG" id="COG2217">
    <property type="taxonomic scope" value="Bacteria"/>
</dbReference>
<evidence type="ECO:0000313" key="12">
    <source>
        <dbReference type="EMBL" id="EIM58202.1"/>
    </source>
</evidence>
<dbReference type="OrthoDB" id="9813266at2"/>
<organism evidence="12 13">
    <name type="scientific">Eubacterium cellulosolvens (strain ATCC 43171 / JCM 9499 / 6)</name>
    <name type="common">Cillobacterium cellulosolvens</name>
    <dbReference type="NCBI Taxonomy" id="633697"/>
    <lineage>
        <taxon>Bacteria</taxon>
        <taxon>Bacillati</taxon>
        <taxon>Bacillota</taxon>
        <taxon>Clostridia</taxon>
        <taxon>Eubacteriales</taxon>
        <taxon>Eubacteriaceae</taxon>
        <taxon>Eubacterium</taxon>
    </lineage>
</organism>
<evidence type="ECO:0000256" key="5">
    <source>
        <dbReference type="ARBA" id="ARBA00022967"/>
    </source>
</evidence>
<dbReference type="GO" id="GO:0046872">
    <property type="term" value="F:metal ion binding"/>
    <property type="evidence" value="ECO:0007669"/>
    <property type="project" value="UniProtKB-KW"/>
</dbReference>
<dbReference type="EMBL" id="CM001487">
    <property type="protein sequence ID" value="EIM58202.1"/>
    <property type="molecule type" value="Genomic_DNA"/>
</dbReference>
<name>I5AWM9_EUBC6</name>
<dbReference type="InterPro" id="IPR001757">
    <property type="entry name" value="P_typ_ATPase"/>
</dbReference>
<keyword evidence="4" id="KW-0812">Transmembrane</keyword>
<dbReference type="GO" id="GO:0005524">
    <property type="term" value="F:ATP binding"/>
    <property type="evidence" value="ECO:0007669"/>
    <property type="project" value="UniProtKB-UniRule"/>
</dbReference>
<sequence>MKAVIKHEIPGRIRVHFFSQRFSYREADTLQYYLDSFPFVVKAVVYERTADAAIRYSGSREDIIRIIREYNPEKTDVPENVFESSSRELNAKYYDSIVTSVVWHYGKKLLMPIPVRTALTCLKSVCYMWRGLKTIPEKKLKVELLDSIAIGASIFVKDYPTASSVMFLLGIGDTLEEWTHKKCATDLARQMSLNISRVWKVADNEEVLTDANQIAVGDQVVIRMGNIIPFDGTIEKGDAMVNQASMTGESIPVRKEAGASVFAGTVVEEGEIVIRVTAVGGNGRYDKIVRIIEESEKLKSGLESKTDGIADGLVPYTLAGAALTFLLSRNVTKAVSVLMVDYSCALKLAIPLAVLSAIREAGENNVTVKGGKYLEAVSEAEVIVFDKTGTLTKAEPTVKEIISFNGESSEELLREAACLEEHFPHSIANAVVKAAADRGLTHEELHTKVEYVVAHGISSEINGSRALIGSYHFIFEDEGVVLPEEKTEQFRELPDEYSHLYYAKDGELAAVILIEDPLREDAASTVNTLRKQGISQIVMMTGDSEQTAKKIAALVGVDEYHAEVLPEDKAGFVNEKKASGHKVIMIGDGINDSPALSAADAGIAISEGAEIARQIADITIGANDLQKIVMLRTLSDKLMQRIRMNYRVIVGFNSGLIVLGLLGVLSPSASALLHNASTIALGLNST</sequence>
<dbReference type="PANTHER" id="PTHR48085:SF5">
    <property type="entry name" value="CADMIUM_ZINC-TRANSPORTING ATPASE HMA4-RELATED"/>
    <property type="match status" value="1"/>
</dbReference>
<evidence type="ECO:0000256" key="1">
    <source>
        <dbReference type="ARBA" id="ARBA00004141"/>
    </source>
</evidence>
<dbReference type="Pfam" id="PF00122">
    <property type="entry name" value="E1-E2_ATPase"/>
    <property type="match status" value="1"/>
</dbReference>
<dbReference type="Pfam" id="PF00702">
    <property type="entry name" value="Hydrolase"/>
    <property type="match status" value="1"/>
</dbReference>
<evidence type="ECO:0000256" key="2">
    <source>
        <dbReference type="ARBA" id="ARBA00006024"/>
    </source>
</evidence>
<dbReference type="AlphaFoldDB" id="I5AWM9"/>
<dbReference type="InterPro" id="IPR023299">
    <property type="entry name" value="ATPase_P-typ_cyto_dom_N"/>
</dbReference>
<dbReference type="InterPro" id="IPR018303">
    <property type="entry name" value="ATPase_P-typ_P_site"/>
</dbReference>
<keyword evidence="10" id="KW-1003">Cell membrane</keyword>
<dbReference type="InterPro" id="IPR044492">
    <property type="entry name" value="P_typ_ATPase_HD_dom"/>
</dbReference>
<keyword evidence="6" id="KW-1133">Transmembrane helix</keyword>
<dbReference type="SFLD" id="SFLDF00027">
    <property type="entry name" value="p-type_atpase"/>
    <property type="match status" value="1"/>
</dbReference>
<dbReference type="Proteomes" id="UP000005753">
    <property type="component" value="Chromosome"/>
</dbReference>
<dbReference type="SFLD" id="SFLDG00002">
    <property type="entry name" value="C1.7:_P-type_atpase_like"/>
    <property type="match status" value="1"/>
</dbReference>
<dbReference type="Gene3D" id="3.40.50.1000">
    <property type="entry name" value="HAD superfamily/HAD-like"/>
    <property type="match status" value="1"/>
</dbReference>